<sequence>MGESIAKIVGLKIDNTSDTEIYSPISEFNILGIIRAIEISIQSQDRKWEQVKVTDVFVTNEPELESVLILGQPWFQENAMKLDFPNKTLILLNGTSSPLSENVSYVALQSSQFWIVVTLADFVANVELKRSFIHAHDSLLNISTDLGV</sequence>
<gene>
    <name evidence="1" type="ORF">ACOLOM_LOCUS4830</name>
</gene>
<comment type="caution">
    <text evidence="1">The sequence shown here is derived from an EMBL/GenBank/DDBJ whole genome shotgun (WGS) entry which is preliminary data.</text>
</comment>
<organism evidence="1 2">
    <name type="scientific">Acaulospora colombiana</name>
    <dbReference type="NCBI Taxonomy" id="27376"/>
    <lineage>
        <taxon>Eukaryota</taxon>
        <taxon>Fungi</taxon>
        <taxon>Fungi incertae sedis</taxon>
        <taxon>Mucoromycota</taxon>
        <taxon>Glomeromycotina</taxon>
        <taxon>Glomeromycetes</taxon>
        <taxon>Diversisporales</taxon>
        <taxon>Acaulosporaceae</taxon>
        <taxon>Acaulospora</taxon>
    </lineage>
</organism>
<evidence type="ECO:0000313" key="2">
    <source>
        <dbReference type="Proteomes" id="UP000789525"/>
    </source>
</evidence>
<name>A0ACA9LU06_9GLOM</name>
<proteinExistence type="predicted"/>
<keyword evidence="2" id="KW-1185">Reference proteome</keyword>
<accession>A0ACA9LU06</accession>
<reference evidence="1" key="1">
    <citation type="submission" date="2021-06" db="EMBL/GenBank/DDBJ databases">
        <authorList>
            <person name="Kallberg Y."/>
            <person name="Tangrot J."/>
            <person name="Rosling A."/>
        </authorList>
    </citation>
    <scope>NUCLEOTIDE SEQUENCE</scope>
    <source>
        <strain evidence="1">CL356</strain>
    </source>
</reference>
<dbReference type="EMBL" id="CAJVPT010008294">
    <property type="protein sequence ID" value="CAG8550420.1"/>
    <property type="molecule type" value="Genomic_DNA"/>
</dbReference>
<evidence type="ECO:0000313" key="1">
    <source>
        <dbReference type="EMBL" id="CAG8550420.1"/>
    </source>
</evidence>
<dbReference type="Proteomes" id="UP000789525">
    <property type="component" value="Unassembled WGS sequence"/>
</dbReference>
<protein>
    <submittedName>
        <fullName evidence="1">9370_t:CDS:1</fullName>
    </submittedName>
</protein>